<dbReference type="Gene3D" id="3.30.465.10">
    <property type="match status" value="1"/>
</dbReference>
<dbReference type="GO" id="GO:0016020">
    <property type="term" value="C:membrane"/>
    <property type="evidence" value="ECO:0007669"/>
    <property type="project" value="InterPro"/>
</dbReference>
<dbReference type="Gene3D" id="1.10.45.10">
    <property type="entry name" value="Vanillyl-alcohol Oxidase, Chain A, domain 4"/>
    <property type="match status" value="1"/>
</dbReference>
<dbReference type="GO" id="GO:0071949">
    <property type="term" value="F:FAD binding"/>
    <property type="evidence" value="ECO:0007669"/>
    <property type="project" value="InterPro"/>
</dbReference>
<reference evidence="5 6" key="1">
    <citation type="submission" date="2020-02" db="EMBL/GenBank/DDBJ databases">
        <title>Genome sequence of strain CCNWXJ40-4.</title>
        <authorList>
            <person name="Gao J."/>
            <person name="Sun J."/>
        </authorList>
    </citation>
    <scope>NUCLEOTIDE SEQUENCE [LARGE SCALE GENOMIC DNA]</scope>
    <source>
        <strain evidence="5 6">CCNWXJ 40-4</strain>
    </source>
</reference>
<dbReference type="InterPro" id="IPR036318">
    <property type="entry name" value="FAD-bd_PCMH-like_sf"/>
</dbReference>
<evidence type="ECO:0000259" key="4">
    <source>
        <dbReference type="PROSITE" id="PS51387"/>
    </source>
</evidence>
<proteinExistence type="predicted"/>
<dbReference type="AlphaFoldDB" id="A0A6G4WLM8"/>
<dbReference type="InterPro" id="IPR006094">
    <property type="entry name" value="Oxid_FAD_bind_N"/>
</dbReference>
<feature type="domain" description="FAD-binding PCMH-type" evidence="4">
    <location>
        <begin position="21"/>
        <end position="189"/>
    </location>
</feature>
<dbReference type="PROSITE" id="PS51387">
    <property type="entry name" value="FAD_PCMH"/>
    <property type="match status" value="1"/>
</dbReference>
<organism evidence="5 6">
    <name type="scientific">Allomesorhizobium camelthorni</name>
    <dbReference type="NCBI Taxonomy" id="475069"/>
    <lineage>
        <taxon>Bacteria</taxon>
        <taxon>Pseudomonadati</taxon>
        <taxon>Pseudomonadota</taxon>
        <taxon>Alphaproteobacteria</taxon>
        <taxon>Hyphomicrobiales</taxon>
        <taxon>Phyllobacteriaceae</taxon>
        <taxon>Allomesorhizobium</taxon>
    </lineage>
</organism>
<gene>
    <name evidence="5" type="ORF">G6N73_32385</name>
</gene>
<dbReference type="Pfam" id="PF01565">
    <property type="entry name" value="FAD_binding_4"/>
    <property type="match status" value="1"/>
</dbReference>
<dbReference type="PIRSF" id="PIRSF000136">
    <property type="entry name" value="LGO_GLO"/>
    <property type="match status" value="1"/>
</dbReference>
<dbReference type="Pfam" id="PF04030">
    <property type="entry name" value="ALO"/>
    <property type="match status" value="1"/>
</dbReference>
<sequence length="430" mass="47492">MSSSVTAENTTSEWVNWFGNQRCVAHRIEYPTTEAAVQEAVGRAVDQGLSIRVIGGGHSLTPVVLTDGVLLNITPAQDIAVDLSQQTARIAAGHMVHHVADRLWDAGAALKNLGELKAATMVGAVSTGVHGTGIELPCLAASVRGARLVTADGSVVNITEADSELLRAVKISLGMLGVITELTVTTLPAYRLHERSFYCSANELADRWDELAHTNRHFSFFYLPDAAAVLWYSGVVPQIMTALGGTGETAMLDSPTSGDTCLVTVRDLVDVGSPAPTLRSGERCDRMDRILTYDFTSPYREIEFAIPFEIGARTFLELRGRLRKNYPAYDHPVLVRFAAEDDSMLSWLRGGPKVIFSLTDDADAPYDRMLADFENFFDERGALPHWGKEHSLNVARLRRLKPEFEHFRTIRRELDPRGIFLNDHLRPLFE</sequence>
<dbReference type="GO" id="GO:0003885">
    <property type="term" value="F:D-arabinono-1,4-lactone oxidase activity"/>
    <property type="evidence" value="ECO:0007669"/>
    <property type="project" value="InterPro"/>
</dbReference>
<evidence type="ECO:0000256" key="3">
    <source>
        <dbReference type="ARBA" id="ARBA00023002"/>
    </source>
</evidence>
<evidence type="ECO:0000256" key="1">
    <source>
        <dbReference type="ARBA" id="ARBA00022630"/>
    </source>
</evidence>
<dbReference type="Proteomes" id="UP001642900">
    <property type="component" value="Unassembled WGS sequence"/>
</dbReference>
<dbReference type="InterPro" id="IPR010031">
    <property type="entry name" value="FAD_lactone_oxidase-like"/>
</dbReference>
<dbReference type="Gene3D" id="3.30.70.2520">
    <property type="match status" value="1"/>
</dbReference>
<dbReference type="PANTHER" id="PTHR43762:SF1">
    <property type="entry name" value="D-ARABINONO-1,4-LACTONE OXIDASE"/>
    <property type="match status" value="1"/>
</dbReference>
<dbReference type="InterPro" id="IPR016167">
    <property type="entry name" value="FAD-bd_PCMH_sub1"/>
</dbReference>
<keyword evidence="3" id="KW-0560">Oxidoreductase</keyword>
<keyword evidence="1" id="KW-0285">Flavoprotein</keyword>
<dbReference type="InterPro" id="IPR007173">
    <property type="entry name" value="ALO_C"/>
</dbReference>
<dbReference type="EMBL" id="JAAKZF010000118">
    <property type="protein sequence ID" value="NGO55671.1"/>
    <property type="molecule type" value="Genomic_DNA"/>
</dbReference>
<dbReference type="RefSeq" id="WP_165034020.1">
    <property type="nucleotide sequence ID" value="NZ_JAAKZF010000118.1"/>
</dbReference>
<dbReference type="PANTHER" id="PTHR43762">
    <property type="entry name" value="L-GULONOLACTONE OXIDASE"/>
    <property type="match status" value="1"/>
</dbReference>
<dbReference type="InterPro" id="IPR016166">
    <property type="entry name" value="FAD-bd_PCMH"/>
</dbReference>
<accession>A0A6G4WLM8</accession>
<name>A0A6G4WLM8_9HYPH</name>
<dbReference type="InterPro" id="IPR016171">
    <property type="entry name" value="Vanillyl_alc_oxidase_C-sub2"/>
</dbReference>
<dbReference type="Gene3D" id="3.30.43.10">
    <property type="entry name" value="Uridine Diphospho-n-acetylenolpyruvylglucosamine Reductase, domain 2"/>
    <property type="match status" value="1"/>
</dbReference>
<dbReference type="InterPro" id="IPR016169">
    <property type="entry name" value="FAD-bd_PCMH_sub2"/>
</dbReference>
<protein>
    <submittedName>
        <fullName evidence="5">FAD-binding protein</fullName>
    </submittedName>
</protein>
<keyword evidence="6" id="KW-1185">Reference proteome</keyword>
<dbReference type="SUPFAM" id="SSF56176">
    <property type="entry name" value="FAD-binding/transporter-associated domain-like"/>
    <property type="match status" value="1"/>
</dbReference>
<evidence type="ECO:0000256" key="2">
    <source>
        <dbReference type="ARBA" id="ARBA00022827"/>
    </source>
</evidence>
<evidence type="ECO:0000313" key="5">
    <source>
        <dbReference type="EMBL" id="NGO55671.1"/>
    </source>
</evidence>
<evidence type="ECO:0000313" key="6">
    <source>
        <dbReference type="Proteomes" id="UP001642900"/>
    </source>
</evidence>
<comment type="caution">
    <text evidence="5">The sequence shown here is derived from an EMBL/GenBank/DDBJ whole genome shotgun (WGS) entry which is preliminary data.</text>
</comment>
<keyword evidence="2" id="KW-0274">FAD</keyword>